<feature type="transmembrane region" description="Helical" evidence="1">
    <location>
        <begin position="527"/>
        <end position="545"/>
    </location>
</feature>
<feature type="transmembrane region" description="Helical" evidence="1">
    <location>
        <begin position="451"/>
        <end position="473"/>
    </location>
</feature>
<keyword evidence="3" id="KW-1185">Reference proteome</keyword>
<keyword evidence="1" id="KW-1133">Transmembrane helix</keyword>
<reference evidence="2 3" key="1">
    <citation type="submission" date="2019-03" db="EMBL/GenBank/DDBJ databases">
        <title>Arthrobacter sp. nov., an bacterium isolated from biocrust in Mu Us Desert.</title>
        <authorList>
            <person name="Lixiong L."/>
        </authorList>
    </citation>
    <scope>NUCLEOTIDE SEQUENCE [LARGE SCALE GENOMIC DNA]</scope>
    <source>
        <strain evidence="2 3">SLN-3</strain>
    </source>
</reference>
<feature type="transmembrane region" description="Helical" evidence="1">
    <location>
        <begin position="104"/>
        <end position="124"/>
    </location>
</feature>
<keyword evidence="1" id="KW-0472">Membrane</keyword>
<feature type="transmembrane region" description="Helical" evidence="1">
    <location>
        <begin position="145"/>
        <end position="168"/>
    </location>
</feature>
<dbReference type="EMBL" id="SMTK01000001">
    <property type="protein sequence ID" value="TDK27866.1"/>
    <property type="molecule type" value="Genomic_DNA"/>
</dbReference>
<protein>
    <submittedName>
        <fullName evidence="2">Polyketide antibiotic transporter</fullName>
    </submittedName>
</protein>
<feature type="transmembrane region" description="Helical" evidence="1">
    <location>
        <begin position="368"/>
        <end position="388"/>
    </location>
</feature>
<keyword evidence="1" id="KW-0812">Transmembrane</keyword>
<name>A0A4R5U2I1_9MICC</name>
<feature type="transmembrane region" description="Helical" evidence="1">
    <location>
        <begin position="206"/>
        <end position="224"/>
    </location>
</feature>
<feature type="transmembrane region" description="Helical" evidence="1">
    <location>
        <begin position="480"/>
        <end position="498"/>
    </location>
</feature>
<accession>A0A4R5U2I1</accession>
<comment type="caution">
    <text evidence="2">The sequence shown here is derived from an EMBL/GenBank/DDBJ whole genome shotgun (WGS) entry which is preliminary data.</text>
</comment>
<feature type="transmembrane region" description="Helical" evidence="1">
    <location>
        <begin position="409"/>
        <end position="431"/>
    </location>
</feature>
<evidence type="ECO:0000256" key="1">
    <source>
        <dbReference type="SAM" id="Phobius"/>
    </source>
</evidence>
<dbReference type="AlphaFoldDB" id="A0A4R5U2I1"/>
<feature type="transmembrane region" description="Helical" evidence="1">
    <location>
        <begin position="258"/>
        <end position="279"/>
    </location>
</feature>
<feature type="transmembrane region" description="Helical" evidence="1">
    <location>
        <begin position="180"/>
        <end position="199"/>
    </location>
</feature>
<dbReference type="OrthoDB" id="2014935at2"/>
<evidence type="ECO:0000313" key="2">
    <source>
        <dbReference type="EMBL" id="TDK27866.1"/>
    </source>
</evidence>
<sequence>MSAAAPSRGQRDGLRGARTAGALAGTGRLFHFALLRDRLRIPLWAVALGGLVGYFGAVLPLAYPDQAALQTRAAILKDPSGALLSGPGYGLEHYTLGALLANEVLGMLAVAAALMSIFLVVRHTRAEEESGRAELVRAGVVGRHAPLTAALAALLVANGAVAVVLTVAMLGNGLARADSLALAAGVGAAGVVFGAAAAVTAQLSQSARGATGLAGGALGLAYLLRGIGDAQRVGGTALSWLSPIGWSQQTRAFVDLRWWPLLPAVVLAALLCLAAYLLASRRDLGAGLIAARPGPSRATRALTSPAGLVFRLERVSILSWCLGLFAFALLTGSMGQAIVDSFEARPELAAVIGGPPGGDALRAALSAFLRYFAMAVAVHVVVTVNRLRREEDSGRTALLLAAGAGRDRLMLHFLAVTLAADTLLLLAAGFGLGAGAVASVEPDARNLALEFTAASLAYLPLVSCFAALTALAYGLRTGSWWVWLILIASLLIGLYGPILRLPEALLEAEPFGLVPAVPSVPLNAGPLLLMGLTALVLLAAAVPAFRRRDLSV</sequence>
<organism evidence="2 3">
    <name type="scientific">Arthrobacter crusticola</name>
    <dbReference type="NCBI Taxonomy" id="2547960"/>
    <lineage>
        <taxon>Bacteria</taxon>
        <taxon>Bacillati</taxon>
        <taxon>Actinomycetota</taxon>
        <taxon>Actinomycetes</taxon>
        <taxon>Micrococcales</taxon>
        <taxon>Micrococcaceae</taxon>
        <taxon>Arthrobacter</taxon>
    </lineage>
</organism>
<proteinExistence type="predicted"/>
<feature type="transmembrane region" description="Helical" evidence="1">
    <location>
        <begin position="317"/>
        <end position="339"/>
    </location>
</feature>
<evidence type="ECO:0000313" key="3">
    <source>
        <dbReference type="Proteomes" id="UP000295411"/>
    </source>
</evidence>
<feature type="transmembrane region" description="Helical" evidence="1">
    <location>
        <begin position="41"/>
        <end position="63"/>
    </location>
</feature>
<dbReference type="RefSeq" id="WP_133402283.1">
    <property type="nucleotide sequence ID" value="NZ_SMTK01000001.1"/>
</dbReference>
<dbReference type="Proteomes" id="UP000295411">
    <property type="component" value="Unassembled WGS sequence"/>
</dbReference>
<gene>
    <name evidence="2" type="ORF">E2F48_01745</name>
</gene>